<dbReference type="InterPro" id="IPR003959">
    <property type="entry name" value="ATPase_AAA_core"/>
</dbReference>
<dbReference type="InterPro" id="IPR051396">
    <property type="entry name" value="Bact_Antivir_Def_Nuclease"/>
</dbReference>
<organism evidence="2 3">
    <name type="scientific">Emticicia aquatica</name>
    <dbReference type="NCBI Taxonomy" id="1681835"/>
    <lineage>
        <taxon>Bacteria</taxon>
        <taxon>Pseudomonadati</taxon>
        <taxon>Bacteroidota</taxon>
        <taxon>Cytophagia</taxon>
        <taxon>Cytophagales</taxon>
        <taxon>Leadbetterellaceae</taxon>
        <taxon>Emticicia</taxon>
    </lineage>
</organism>
<dbReference type="RefSeq" id="WP_238807095.1">
    <property type="nucleotide sequence ID" value="NZ_CAKLPY010000002.1"/>
</dbReference>
<evidence type="ECO:0000313" key="2">
    <source>
        <dbReference type="EMBL" id="CAH0996540.1"/>
    </source>
</evidence>
<evidence type="ECO:0000313" key="3">
    <source>
        <dbReference type="Proteomes" id="UP000837932"/>
    </source>
</evidence>
<dbReference type="Pfam" id="PF13304">
    <property type="entry name" value="AAA_21"/>
    <property type="match status" value="1"/>
</dbReference>
<dbReference type="EMBL" id="CAKLPY010000002">
    <property type="protein sequence ID" value="CAH0996540.1"/>
    <property type="molecule type" value="Genomic_DNA"/>
</dbReference>
<dbReference type="SUPFAM" id="SSF52540">
    <property type="entry name" value="P-loop containing nucleoside triphosphate hydrolases"/>
    <property type="match status" value="1"/>
</dbReference>
<dbReference type="PANTHER" id="PTHR43581">
    <property type="entry name" value="ATP/GTP PHOSPHATASE"/>
    <property type="match status" value="1"/>
</dbReference>
<feature type="domain" description="ATPase AAA-type core" evidence="1">
    <location>
        <begin position="354"/>
        <end position="434"/>
    </location>
</feature>
<dbReference type="Gene3D" id="3.40.50.300">
    <property type="entry name" value="P-loop containing nucleotide triphosphate hydrolases"/>
    <property type="match status" value="1"/>
</dbReference>
<keyword evidence="3" id="KW-1185">Reference proteome</keyword>
<dbReference type="Proteomes" id="UP000837932">
    <property type="component" value="Unassembled WGS sequence"/>
</dbReference>
<gene>
    <name evidence="2" type="ORF">EMA8858_02672</name>
</gene>
<sequence>MKKQEIPKVVADVLKEISDTIKTFNLNADFKLVAKSSDDFLLKIYPKGYESLFLQITDYQFNNSNEQSKIVIVNYNILLNYDSYISIKSSLKEIGINHAMFVIDRNYLFFVLAKYLTTINHLYKELNNYEKTTLDISKYFETEDEEEIIPTEPNHFELADKILPYSLKQLAVKDFQGIKELTVESIPVDTQWIFLVGENGFGKSTVLQAIFMGLNGALDGNTPLLENKHSSIQVEYKSLDDSFVNSIKDNKNPLVHLAAYGPGRLNLQGVKSENAEDRNNSVSYNLFNSDGFLFNINSELVRWGLKKDKRFGLVKKAICTLIPNLADVSLNSETDQIEYIEQEICEDGKNTIKYQPLPFQKLASGFKSVIALAGDMIVRLSKNQPTVKDPSELKGIVIIDEIDLHLHPKLQKQLVGQFSKVFPKIQFIVSTHSPIPLLGAESNTVILKVSRTEAEGVQIENIKLELKNLTPNLVLTSGIFDMEDFVSVQNEEISEVRTEDSFEEMQKNDMVEKHLQDFEKSASQFPDELFMPKSLK</sequence>
<comment type="caution">
    <text evidence="2">The sequence shown here is derived from an EMBL/GenBank/DDBJ whole genome shotgun (WGS) entry which is preliminary data.</text>
</comment>
<dbReference type="PANTHER" id="PTHR43581:SF2">
    <property type="entry name" value="EXCINUCLEASE ATPASE SUBUNIT"/>
    <property type="match status" value="1"/>
</dbReference>
<evidence type="ECO:0000259" key="1">
    <source>
        <dbReference type="Pfam" id="PF13304"/>
    </source>
</evidence>
<name>A0ABM9ARL4_9BACT</name>
<protein>
    <recommendedName>
        <fullName evidence="1">ATPase AAA-type core domain-containing protein</fullName>
    </recommendedName>
</protein>
<reference evidence="2" key="1">
    <citation type="submission" date="2021-12" db="EMBL/GenBank/DDBJ databases">
        <authorList>
            <person name="Rodrigo-Torres L."/>
            <person name="Arahal R. D."/>
            <person name="Lucena T."/>
        </authorList>
    </citation>
    <scope>NUCLEOTIDE SEQUENCE</scope>
    <source>
        <strain evidence="2">CECT 8858</strain>
    </source>
</reference>
<proteinExistence type="predicted"/>
<accession>A0ABM9ARL4</accession>
<dbReference type="InterPro" id="IPR027417">
    <property type="entry name" value="P-loop_NTPase"/>
</dbReference>